<dbReference type="Pfam" id="PF09778">
    <property type="entry name" value="Guanylate_cyc_2"/>
    <property type="match status" value="1"/>
</dbReference>
<sequence>MNVCNNSNIFMKDKVLINLHHVKQKYTWDCGISCIMMVLDEATKNYFVDNFVTVCKEEGFEESTWTIDLAYLLCRFGIKHLYKTITIGVHPDLSSESFYRNVLNKDQQRVVNRFKFSANNNIMVEKGSVVIFEIISHLSNGGPVIVLVNANLLICDLCHRNGYELKSCLSCTSSPPYQGHYIVLVGFNYSLGKIFYRNPGFKDRICSFGFSAFDKARKSFGTDEDIIFIFND</sequence>
<protein>
    <submittedName>
        <fullName evidence="1">Protein GUCD1</fullName>
    </submittedName>
</protein>
<comment type="caution">
    <text evidence="1">The sequence shown here is derived from an EMBL/GenBank/DDBJ whole genome shotgun (WGS) entry which is preliminary data.</text>
</comment>
<gene>
    <name evidence="1" type="primary">Gucd1</name>
    <name evidence="1" type="ORF">Anas_03041</name>
</gene>
<dbReference type="AlphaFoldDB" id="A0A5N5TL65"/>
<dbReference type="OrthoDB" id="206796at2759"/>
<evidence type="ECO:0000313" key="1">
    <source>
        <dbReference type="EMBL" id="KAB7506917.1"/>
    </source>
</evidence>
<dbReference type="Proteomes" id="UP000326759">
    <property type="component" value="Unassembled WGS sequence"/>
</dbReference>
<dbReference type="PANTHER" id="PTHR31400:SF1">
    <property type="entry name" value="PROTEIN GUCD1"/>
    <property type="match status" value="1"/>
</dbReference>
<dbReference type="EMBL" id="SEYY01000588">
    <property type="protein sequence ID" value="KAB7506917.1"/>
    <property type="molecule type" value="Genomic_DNA"/>
</dbReference>
<organism evidence="1 2">
    <name type="scientific">Armadillidium nasatum</name>
    <dbReference type="NCBI Taxonomy" id="96803"/>
    <lineage>
        <taxon>Eukaryota</taxon>
        <taxon>Metazoa</taxon>
        <taxon>Ecdysozoa</taxon>
        <taxon>Arthropoda</taxon>
        <taxon>Crustacea</taxon>
        <taxon>Multicrustacea</taxon>
        <taxon>Malacostraca</taxon>
        <taxon>Eumalacostraca</taxon>
        <taxon>Peracarida</taxon>
        <taxon>Isopoda</taxon>
        <taxon>Oniscidea</taxon>
        <taxon>Crinocheta</taxon>
        <taxon>Armadillidiidae</taxon>
        <taxon>Armadillidium</taxon>
    </lineage>
</organism>
<accession>A0A5N5TL65</accession>
<dbReference type="InterPro" id="IPR018616">
    <property type="entry name" value="GUCD1"/>
</dbReference>
<evidence type="ECO:0000313" key="2">
    <source>
        <dbReference type="Proteomes" id="UP000326759"/>
    </source>
</evidence>
<proteinExistence type="predicted"/>
<name>A0A5N5TL65_9CRUS</name>
<reference evidence="1 2" key="1">
    <citation type="journal article" date="2019" name="PLoS Biol.">
        <title>Sex chromosomes control vertical transmission of feminizing Wolbachia symbionts in an isopod.</title>
        <authorList>
            <person name="Becking T."/>
            <person name="Chebbi M.A."/>
            <person name="Giraud I."/>
            <person name="Moumen B."/>
            <person name="Laverre T."/>
            <person name="Caubet Y."/>
            <person name="Peccoud J."/>
            <person name="Gilbert C."/>
            <person name="Cordaux R."/>
        </authorList>
    </citation>
    <scope>NUCLEOTIDE SEQUENCE [LARGE SCALE GENOMIC DNA]</scope>
    <source>
        <strain evidence="1">ANa2</strain>
        <tissue evidence="1">Whole body excluding digestive tract and cuticle</tissue>
    </source>
</reference>
<dbReference type="Gene3D" id="3.90.70.10">
    <property type="entry name" value="Cysteine proteinases"/>
    <property type="match status" value="1"/>
</dbReference>
<keyword evidence="2" id="KW-1185">Reference proteome</keyword>
<dbReference type="PANTHER" id="PTHR31400">
    <property type="entry name" value="GUANYLYL CYCLASE DOMAIN CONTAINING PROTEIN 1 GUCD1"/>
    <property type="match status" value="1"/>
</dbReference>